<feature type="domain" description="HNH nuclease" evidence="1">
    <location>
        <begin position="179"/>
        <end position="288"/>
    </location>
</feature>
<dbReference type="Proteomes" id="UP000750711">
    <property type="component" value="Unassembled WGS sequence"/>
</dbReference>
<dbReference type="Pfam" id="PF13391">
    <property type="entry name" value="HNH_2"/>
    <property type="match status" value="1"/>
</dbReference>
<dbReference type="AlphaFoldDB" id="A0A9P8IHI0"/>
<evidence type="ECO:0000313" key="2">
    <source>
        <dbReference type="EMBL" id="KAH0548212.1"/>
    </source>
</evidence>
<evidence type="ECO:0000313" key="3">
    <source>
        <dbReference type="Proteomes" id="UP000750711"/>
    </source>
</evidence>
<dbReference type="InterPro" id="IPR003615">
    <property type="entry name" value="HNH_nuc"/>
</dbReference>
<dbReference type="EMBL" id="JAGHQM010002730">
    <property type="protein sequence ID" value="KAH0548212.1"/>
    <property type="molecule type" value="Genomic_DNA"/>
</dbReference>
<keyword evidence="3" id="KW-1185">Reference proteome</keyword>
<evidence type="ECO:0000259" key="1">
    <source>
        <dbReference type="Pfam" id="PF13391"/>
    </source>
</evidence>
<protein>
    <recommendedName>
        <fullName evidence="1">HNH nuclease domain-containing protein</fullName>
    </recommendedName>
</protein>
<proteinExistence type="predicted"/>
<name>A0A9P8IHI0_9PEZI</name>
<organism evidence="2 3">
    <name type="scientific">Trichoglossum hirsutum</name>
    <dbReference type="NCBI Taxonomy" id="265104"/>
    <lineage>
        <taxon>Eukaryota</taxon>
        <taxon>Fungi</taxon>
        <taxon>Dikarya</taxon>
        <taxon>Ascomycota</taxon>
        <taxon>Pezizomycotina</taxon>
        <taxon>Geoglossomycetes</taxon>
        <taxon>Geoglossales</taxon>
        <taxon>Geoglossaceae</taxon>
        <taxon>Trichoglossum</taxon>
    </lineage>
</organism>
<accession>A0A9P8IHI0</accession>
<gene>
    <name evidence="2" type="ORF">GP486_008072</name>
</gene>
<comment type="caution">
    <text evidence="2">The sequence shown here is derived from an EMBL/GenBank/DDBJ whole genome shotgun (WGS) entry which is preliminary data.</text>
</comment>
<sequence length="339" mass="38423">MASPHLTPLTPDQRVRAKDILTGLYKYYRQSPPPIDPASRLKPRQYRRADLLELVCKYTVSEQGQDRVLSYLLTSFLDNETEWQEQRQQLATLDLSNILTAFADFDSWDQPRKTAVAVRIEQTADRLVDYFFLPLRASGHKTPQPTPGLASRTDILPVGTSHRLSNLRAQCLIRDHHRCVITRRFDEPEAISRTDRDGANARDDDGRLLSEEEEDTAFLEVAHIIPHSLMSGDGAELNDSKKYILQVLDMFDPGITNLIDGQDIDRTFNALTLMLDMHKRFGSLKVYFEPVPAEKNNGAGEYIDKILRDEDSAMVKADGSTELGSILLVKLWDKTAIVP</sequence>
<reference evidence="2" key="1">
    <citation type="submission" date="2021-03" db="EMBL/GenBank/DDBJ databases">
        <title>Comparative genomics and phylogenomic investigation of the class Geoglossomycetes provide insights into ecological specialization and systematics.</title>
        <authorList>
            <person name="Melie T."/>
            <person name="Pirro S."/>
            <person name="Miller A.N."/>
            <person name="Quandt A."/>
        </authorList>
    </citation>
    <scope>NUCLEOTIDE SEQUENCE</scope>
    <source>
        <strain evidence="2">CAQ_001_2017</strain>
    </source>
</reference>